<dbReference type="InterPro" id="IPR035984">
    <property type="entry name" value="Acyl-CoA-binding_sf"/>
</dbReference>
<dbReference type="InterPro" id="IPR014352">
    <property type="entry name" value="FERM/acyl-CoA-bd_prot_sf"/>
</dbReference>
<dbReference type="Proteomes" id="UP000008837">
    <property type="component" value="Unassembled WGS sequence"/>
</dbReference>
<accession>A8Q335</accession>
<gene>
    <name evidence="2" type="ORF">MGL_2302</name>
</gene>
<name>A8Q335_MALGO</name>
<dbReference type="KEGG" id="mgl:MGL_2302"/>
<dbReference type="Gene3D" id="1.20.80.10">
    <property type="match status" value="1"/>
</dbReference>
<dbReference type="PROSITE" id="PS51228">
    <property type="entry name" value="ACB_2"/>
    <property type="match status" value="1"/>
</dbReference>
<dbReference type="EMBL" id="AAYY01000008">
    <property type="protein sequence ID" value="EDP43292.1"/>
    <property type="molecule type" value="Genomic_DNA"/>
</dbReference>
<dbReference type="VEuPathDB" id="FungiDB:MGL_2302"/>
<sequence length="49" mass="5617">MTSARVIDALFERTVDIVQSLPPNGPIQTSYEEKLVLYGLYKQGMIFWP</sequence>
<dbReference type="STRING" id="425265.A8Q335"/>
<dbReference type="GO" id="GO:0000062">
    <property type="term" value="F:fatty-acyl-CoA binding"/>
    <property type="evidence" value="ECO:0007669"/>
    <property type="project" value="InterPro"/>
</dbReference>
<evidence type="ECO:0000259" key="1">
    <source>
        <dbReference type="PROSITE" id="PS51228"/>
    </source>
</evidence>
<comment type="caution">
    <text evidence="2">The sequence shown here is derived from an EMBL/GenBank/DDBJ whole genome shotgun (WGS) entry which is preliminary data.</text>
</comment>
<proteinExistence type="predicted"/>
<dbReference type="OrthoDB" id="346910at2759"/>
<reference evidence="2 3" key="1">
    <citation type="journal article" date="2007" name="Proc. Natl. Acad. Sci. U.S.A.">
        <title>Dandruff-associated Malassezia genomes reveal convergent and divergent virulence traits shared with plant and human fungal pathogens.</title>
        <authorList>
            <person name="Xu J."/>
            <person name="Saunders C.W."/>
            <person name="Hu P."/>
            <person name="Grant R.A."/>
            <person name="Boekhout T."/>
            <person name="Kuramae E.E."/>
            <person name="Kronstad J.W."/>
            <person name="Deangelis Y.M."/>
            <person name="Reeder N.L."/>
            <person name="Johnstone K.R."/>
            <person name="Leland M."/>
            <person name="Fieno A.M."/>
            <person name="Begley W.M."/>
            <person name="Sun Y."/>
            <person name="Lacey M.P."/>
            <person name="Chaudhary T."/>
            <person name="Keough T."/>
            <person name="Chu L."/>
            <person name="Sears R."/>
            <person name="Yuan B."/>
            <person name="Dawson T.L.Jr."/>
        </authorList>
    </citation>
    <scope>NUCLEOTIDE SEQUENCE [LARGE SCALE GENOMIC DNA]</scope>
    <source>
        <strain evidence="3">ATCC MYA-4612 / CBS 7966</strain>
    </source>
</reference>
<dbReference type="AlphaFoldDB" id="A8Q335"/>
<evidence type="ECO:0000313" key="3">
    <source>
        <dbReference type="Proteomes" id="UP000008837"/>
    </source>
</evidence>
<keyword evidence="3" id="KW-1185">Reference proteome</keyword>
<dbReference type="InParanoid" id="A8Q335"/>
<dbReference type="GeneID" id="5854813"/>
<dbReference type="RefSeq" id="XP_001730506.1">
    <property type="nucleotide sequence ID" value="XM_001730454.1"/>
</dbReference>
<dbReference type="SUPFAM" id="SSF47027">
    <property type="entry name" value="Acyl-CoA binding protein"/>
    <property type="match status" value="1"/>
</dbReference>
<dbReference type="InterPro" id="IPR000582">
    <property type="entry name" value="Acyl-CoA-binding_protein"/>
</dbReference>
<organism evidence="2 3">
    <name type="scientific">Malassezia globosa (strain ATCC MYA-4612 / CBS 7966)</name>
    <name type="common">Dandruff-associated fungus</name>
    <dbReference type="NCBI Taxonomy" id="425265"/>
    <lineage>
        <taxon>Eukaryota</taxon>
        <taxon>Fungi</taxon>
        <taxon>Dikarya</taxon>
        <taxon>Basidiomycota</taxon>
        <taxon>Ustilaginomycotina</taxon>
        <taxon>Malasseziomycetes</taxon>
        <taxon>Malasseziales</taxon>
        <taxon>Malasseziaceae</taxon>
        <taxon>Malassezia</taxon>
    </lineage>
</organism>
<protein>
    <recommendedName>
        <fullName evidence="1">ACB domain-containing protein</fullName>
    </recommendedName>
</protein>
<feature type="domain" description="ACB" evidence="1">
    <location>
        <begin position="7"/>
        <end position="49"/>
    </location>
</feature>
<evidence type="ECO:0000313" key="2">
    <source>
        <dbReference type="EMBL" id="EDP43292.1"/>
    </source>
</evidence>